<accession>A0A179IGC7</accession>
<feature type="domain" description="Aminoglycoside phosphotransferase" evidence="2">
    <location>
        <begin position="42"/>
        <end position="234"/>
    </location>
</feature>
<comment type="caution">
    <text evidence="3">The sequence shown here is derived from an EMBL/GenBank/DDBJ whole genome shotgun (WGS) entry which is preliminary data.</text>
</comment>
<dbReference type="InterPro" id="IPR002575">
    <property type="entry name" value="Aminoglycoside_PTrfase"/>
</dbReference>
<dbReference type="AlphaFoldDB" id="A0A179IGC7"/>
<organism evidence="3 4">
    <name type="scientific">Cordyceps confragosa</name>
    <name type="common">Lecanicillium lecanii</name>
    <dbReference type="NCBI Taxonomy" id="2714763"/>
    <lineage>
        <taxon>Eukaryota</taxon>
        <taxon>Fungi</taxon>
        <taxon>Dikarya</taxon>
        <taxon>Ascomycota</taxon>
        <taxon>Pezizomycotina</taxon>
        <taxon>Sordariomycetes</taxon>
        <taxon>Hypocreomycetidae</taxon>
        <taxon>Hypocreales</taxon>
        <taxon>Cordycipitaceae</taxon>
        <taxon>Akanthomyces</taxon>
    </lineage>
</organism>
<feature type="compositionally biased region" description="Polar residues" evidence="1">
    <location>
        <begin position="10"/>
        <end position="21"/>
    </location>
</feature>
<evidence type="ECO:0000313" key="4">
    <source>
        <dbReference type="Proteomes" id="UP000243081"/>
    </source>
</evidence>
<dbReference type="SUPFAM" id="SSF56112">
    <property type="entry name" value="Protein kinase-like (PK-like)"/>
    <property type="match status" value="1"/>
</dbReference>
<dbReference type="InterPro" id="IPR011009">
    <property type="entry name" value="Kinase-like_dom_sf"/>
</dbReference>
<feature type="region of interest" description="Disordered" evidence="1">
    <location>
        <begin position="1"/>
        <end position="23"/>
    </location>
</feature>
<keyword evidence="4" id="KW-1185">Reference proteome</keyword>
<dbReference type="PANTHER" id="PTHR21310">
    <property type="entry name" value="AMINOGLYCOSIDE PHOSPHOTRANSFERASE-RELATED-RELATED"/>
    <property type="match status" value="1"/>
</dbReference>
<name>A0A179IGC7_CORDF</name>
<dbReference type="OMA" id="KEYIGMS"/>
<dbReference type="PANTHER" id="PTHR21310:SF58">
    <property type="entry name" value="AMINOGLYCOSIDE PHOSPHOTRANSFERASE DOMAIN-CONTAINING PROTEIN"/>
    <property type="match status" value="1"/>
</dbReference>
<dbReference type="InterPro" id="IPR051678">
    <property type="entry name" value="AGP_Transferase"/>
</dbReference>
<dbReference type="Gene3D" id="3.90.1200.10">
    <property type="match status" value="1"/>
</dbReference>
<evidence type="ECO:0000259" key="2">
    <source>
        <dbReference type="Pfam" id="PF01636"/>
    </source>
</evidence>
<dbReference type="EMBL" id="LUKN01001034">
    <property type="protein sequence ID" value="OAR01697.1"/>
    <property type="molecule type" value="Genomic_DNA"/>
</dbReference>
<reference evidence="3 4" key="1">
    <citation type="submission" date="2016-03" db="EMBL/GenBank/DDBJ databases">
        <title>Fine-scale spatial genetic structure of a fungal parasite of coffee scale insects.</title>
        <authorList>
            <person name="Jackson D."/>
            <person name="Zemenick K.A."/>
            <person name="Malloure B."/>
            <person name="Quandt C.A."/>
            <person name="James T.Y."/>
        </authorList>
    </citation>
    <scope>NUCLEOTIDE SEQUENCE [LARGE SCALE GENOMIC DNA]</scope>
    <source>
        <strain evidence="3 4">UM487</strain>
    </source>
</reference>
<sequence length="271" mass="31234">MERIWKQKKTTSAEPNLSEASQSEDDVEPGIIVLYKTAMRKVVLESGRTVLKIGRGVTPGEAEGLKVAAAAGIPAPRLHNMFKHDEEVGIRMDLVQGQSLDLLWPTMSTYEKKNIAEQLRGIIRQMRELKPPPNLIGSCDRTAVRDTRVRFMYEGPICHDEDSFNNYLISSLFSQTPSMLRESFRDNLQTNHRVVFTHGDLTPRNILMHSGRIAGVVDWEESGWYPEYWESVKFFERPAEDDWKEYAEYIFPGRYSTELIIYTAMSRWRNA</sequence>
<dbReference type="CDD" id="cd05120">
    <property type="entry name" value="APH_ChoK_like"/>
    <property type="match status" value="1"/>
</dbReference>
<protein>
    <recommendedName>
        <fullName evidence="2">Aminoglycoside phosphotransferase domain-containing protein</fullName>
    </recommendedName>
</protein>
<evidence type="ECO:0000256" key="1">
    <source>
        <dbReference type="SAM" id="MobiDB-lite"/>
    </source>
</evidence>
<dbReference type="Proteomes" id="UP000243081">
    <property type="component" value="Unassembled WGS sequence"/>
</dbReference>
<proteinExistence type="predicted"/>
<dbReference type="OrthoDB" id="4870707at2759"/>
<gene>
    <name evidence="3" type="ORF">LLEC1_07484</name>
</gene>
<dbReference type="Pfam" id="PF01636">
    <property type="entry name" value="APH"/>
    <property type="match status" value="1"/>
</dbReference>
<evidence type="ECO:0000313" key="3">
    <source>
        <dbReference type="EMBL" id="OAR01697.1"/>
    </source>
</evidence>